<protein>
    <submittedName>
        <fullName evidence="1">Alpha/beta hydrolase</fullName>
    </submittedName>
</protein>
<dbReference type="GO" id="GO:0016787">
    <property type="term" value="F:hydrolase activity"/>
    <property type="evidence" value="ECO:0007669"/>
    <property type="project" value="UniProtKB-KW"/>
</dbReference>
<reference evidence="1" key="1">
    <citation type="submission" date="2022-10" db="EMBL/GenBank/DDBJ databases">
        <title>The complete genomes of actinobacterial strains from the NBC collection.</title>
        <authorList>
            <person name="Joergensen T.S."/>
            <person name="Alvarez Arevalo M."/>
            <person name="Sterndorff E.B."/>
            <person name="Faurdal D."/>
            <person name="Vuksanovic O."/>
            <person name="Mourched A.-S."/>
            <person name="Charusanti P."/>
            <person name="Shaw S."/>
            <person name="Blin K."/>
            <person name="Weber T."/>
        </authorList>
    </citation>
    <scope>NUCLEOTIDE SEQUENCE</scope>
    <source>
        <strain evidence="1">NBC 00180</strain>
    </source>
</reference>
<gene>
    <name evidence="1" type="ORF">OG477_14830</name>
</gene>
<name>A0AAU1HY63_9ACTN</name>
<proteinExistence type="predicted"/>
<keyword evidence="1" id="KW-0378">Hydrolase</keyword>
<dbReference type="InterPro" id="IPR029058">
    <property type="entry name" value="AB_hydrolase_fold"/>
</dbReference>
<dbReference type="EMBL" id="CP108140">
    <property type="protein sequence ID" value="WTP86562.1"/>
    <property type="molecule type" value="Genomic_DNA"/>
</dbReference>
<dbReference type="SUPFAM" id="SSF53474">
    <property type="entry name" value="alpha/beta-Hydrolases"/>
    <property type="match status" value="1"/>
</dbReference>
<dbReference type="Gene3D" id="3.40.50.1820">
    <property type="entry name" value="alpha/beta hydrolase"/>
    <property type="match status" value="1"/>
</dbReference>
<dbReference type="AlphaFoldDB" id="A0AAU1HY63"/>
<accession>A0AAU1HY63</accession>
<sequence>MQVVIGRDDNVVPVENAEYLDERLPDSRLDIIDAGHFVWEEAADAYAEVITRWWQAHRPSAEGWTQTAPLTKVKEIWSQ</sequence>
<organism evidence="1">
    <name type="scientific">Streptomyces sp. NBC_00180</name>
    <dbReference type="NCBI Taxonomy" id="2903632"/>
    <lineage>
        <taxon>Bacteria</taxon>
        <taxon>Bacillati</taxon>
        <taxon>Actinomycetota</taxon>
        <taxon>Actinomycetes</taxon>
        <taxon>Kitasatosporales</taxon>
        <taxon>Streptomycetaceae</taxon>
        <taxon>Streptomyces</taxon>
    </lineage>
</organism>
<evidence type="ECO:0000313" key="1">
    <source>
        <dbReference type="EMBL" id="WTP86562.1"/>
    </source>
</evidence>